<feature type="region of interest" description="Disordered" evidence="6">
    <location>
        <begin position="645"/>
        <end position="672"/>
    </location>
</feature>
<dbReference type="InterPro" id="IPR013087">
    <property type="entry name" value="Znf_C2H2_type"/>
</dbReference>
<feature type="region of interest" description="Disordered" evidence="6">
    <location>
        <begin position="268"/>
        <end position="315"/>
    </location>
</feature>
<feature type="compositionally biased region" description="Polar residues" evidence="6">
    <location>
        <begin position="1165"/>
        <end position="1174"/>
    </location>
</feature>
<dbReference type="PANTHER" id="PTHR24379:SF121">
    <property type="entry name" value="C2H2-TYPE DOMAIN-CONTAINING PROTEIN"/>
    <property type="match status" value="1"/>
</dbReference>
<keyword evidence="3 5" id="KW-0863">Zinc-finger</keyword>
<feature type="compositionally biased region" description="Low complexity" evidence="6">
    <location>
        <begin position="658"/>
        <end position="672"/>
    </location>
</feature>
<dbReference type="SUPFAM" id="SSF57667">
    <property type="entry name" value="beta-beta-alpha zinc fingers"/>
    <property type="match status" value="3"/>
</dbReference>
<feature type="region of interest" description="Disordered" evidence="6">
    <location>
        <begin position="94"/>
        <end position="113"/>
    </location>
</feature>
<feature type="compositionally biased region" description="Low complexity" evidence="6">
    <location>
        <begin position="1175"/>
        <end position="1187"/>
    </location>
</feature>
<name>A0A5N5T708_9CRUS</name>
<keyword evidence="9" id="KW-1185">Reference proteome</keyword>
<evidence type="ECO:0000256" key="4">
    <source>
        <dbReference type="ARBA" id="ARBA00022833"/>
    </source>
</evidence>
<feature type="compositionally biased region" description="Acidic residues" evidence="6">
    <location>
        <begin position="1194"/>
        <end position="1209"/>
    </location>
</feature>
<dbReference type="GO" id="GO:0008270">
    <property type="term" value="F:zinc ion binding"/>
    <property type="evidence" value="ECO:0007669"/>
    <property type="project" value="UniProtKB-KW"/>
</dbReference>
<organism evidence="8 9">
    <name type="scientific">Armadillidium nasatum</name>
    <dbReference type="NCBI Taxonomy" id="96803"/>
    <lineage>
        <taxon>Eukaryota</taxon>
        <taxon>Metazoa</taxon>
        <taxon>Ecdysozoa</taxon>
        <taxon>Arthropoda</taxon>
        <taxon>Crustacea</taxon>
        <taxon>Multicrustacea</taxon>
        <taxon>Malacostraca</taxon>
        <taxon>Eumalacostraca</taxon>
        <taxon>Peracarida</taxon>
        <taxon>Isopoda</taxon>
        <taxon>Oniscidea</taxon>
        <taxon>Crinocheta</taxon>
        <taxon>Armadillidiidae</taxon>
        <taxon>Armadillidium</taxon>
    </lineage>
</organism>
<evidence type="ECO:0000256" key="2">
    <source>
        <dbReference type="ARBA" id="ARBA00022737"/>
    </source>
</evidence>
<feature type="domain" description="C2H2-type" evidence="7">
    <location>
        <begin position="149"/>
        <end position="176"/>
    </location>
</feature>
<feature type="compositionally biased region" description="Basic residues" evidence="6">
    <location>
        <begin position="1109"/>
        <end position="1120"/>
    </location>
</feature>
<feature type="compositionally biased region" description="Basic and acidic residues" evidence="6">
    <location>
        <begin position="645"/>
        <end position="657"/>
    </location>
</feature>
<dbReference type="Proteomes" id="UP000326759">
    <property type="component" value="Unassembled WGS sequence"/>
</dbReference>
<reference evidence="8 9" key="1">
    <citation type="journal article" date="2019" name="PLoS Biol.">
        <title>Sex chromosomes control vertical transmission of feminizing Wolbachia symbionts in an isopod.</title>
        <authorList>
            <person name="Becking T."/>
            <person name="Chebbi M.A."/>
            <person name="Giraud I."/>
            <person name="Moumen B."/>
            <person name="Laverre T."/>
            <person name="Caubet Y."/>
            <person name="Peccoud J."/>
            <person name="Gilbert C."/>
            <person name="Cordaux R."/>
        </authorList>
    </citation>
    <scope>NUCLEOTIDE SEQUENCE [LARGE SCALE GENOMIC DNA]</scope>
    <source>
        <strain evidence="8">ANa2</strain>
        <tissue evidence="8">Whole body excluding digestive tract and cuticle</tissue>
    </source>
</reference>
<proteinExistence type="predicted"/>
<dbReference type="InterPro" id="IPR036236">
    <property type="entry name" value="Znf_C2H2_sf"/>
</dbReference>
<sequence length="1235" mass="139276">MRRKESESGSSSDPPISSIMQLVLDHEGNPEWKCLTCDFRDNEQETVIQHVRLAHGKKGPVSLLHAVHRCSVCGFAAGTKRHVQVHLETAHNGQGGIISRSEGQSIDPETGVDESNRSFDCRLCPFTCKKRGELKAHLSHHTPRVDFVFKCMFCPYYVATKSDLFNHLAVHGMNIPASVKEAVSENNTSAGIPTIINSATNDDASSRHFVCDLCPFETRSRAKLMHHRQFHRPRGLPFSCPHCSYNVTRRHLLAQHLRIHGVSPTEGLEIADNQGSKSKSFGDDSSFSRSKSPSPSLTITPISSGKDGDAAPSKIDPSCLPTLSDELTKNLHDIPLVWVSRDGRFFKMFKCRHCPHVNLRKTNIQEHEKMHRTDGLVPGTGHACQYCSYICINAGVMSAHLKVHSGSMGKCHAIVDQALPNEEQLHMLAGSAMKKAMAGKSVKQGDEKLLYYCQHCPGRFFFEKEVQIHSRFHQKNSNFTHHCPKCQFGARDESQILAHDKVHTTEYQERTRTLMSMHPAAPSFPPVQGLSVPQDLNKPVYGVPCSENDSSSSSKGPVNGFSRPWLSSPVTVNTTTSTSGNMPQPPPTSRFKCDQCPSTFSKLITLQYHQSLHSADNPFKCDRCTYAAKTQDGLQQHITLHEQADMEKESAKEEDAQKSSSPSNSAKKSLEETLSSLTGKKLKKDLMGSMQDSLDHPPIKLKLMKNSASSGNSKKQFKYYIEEQVPLSGVELLKRKNQIEREIPKDAYFGQKIDGVISCKSSRVPKAEDRCGNPNLHYPLHIDKSSGRTREKRYKCVRCPSAFEKLDQFNVHLNLHGSNYKYKCKICDYSVKFYANFMMHIKRHKYHERMDAQKKGLPLPEEDQMKYEPFIGDRPNYLEETRDRETFANDKENQFDFDAYPDMTTAEKQQIILQQKKADAFKLKDEDKDKKIFYCQYCPYANMRRDAVDSHSLRHQANMGRGVYQCNFCDYTASQPNFIREHTKVHFRPFKYVQSEGFMRHDKLEIWSIKSGELQDDDDTPKKMLVFGHEEGNFTPNFKESQEDIKPETETETTSLESMDFVDSQAENGIIVDFRSGDVVEAPSNFIIPLRPTKGNSKIVNGSGSGKCKSSKHMKARKKAKLSEPILDSVPQQKEQNEEATKPENEEEEEDNGINKPELIKDESNALSPQEDTINNYNNSPSNSSSPATHNPENEEEAEANSDDPENENGDNNCSGMEEVSPLKENYVTMTALSH</sequence>
<comment type="caution">
    <text evidence="8">The sequence shown here is derived from an EMBL/GenBank/DDBJ whole genome shotgun (WGS) entry which is preliminary data.</text>
</comment>
<keyword evidence="2" id="KW-0677">Repeat</keyword>
<evidence type="ECO:0000256" key="6">
    <source>
        <dbReference type="SAM" id="MobiDB-lite"/>
    </source>
</evidence>
<dbReference type="EMBL" id="SEYY01012458">
    <property type="protein sequence ID" value="KAB7500835.1"/>
    <property type="molecule type" value="Genomic_DNA"/>
</dbReference>
<keyword evidence="4" id="KW-0862">Zinc</keyword>
<feature type="domain" description="C2H2-type" evidence="7">
    <location>
        <begin position="794"/>
        <end position="821"/>
    </location>
</feature>
<feature type="domain" description="C2H2-type" evidence="7">
    <location>
        <begin position="238"/>
        <end position="260"/>
    </location>
</feature>
<evidence type="ECO:0000313" key="8">
    <source>
        <dbReference type="EMBL" id="KAB7500835.1"/>
    </source>
</evidence>
<dbReference type="PROSITE" id="PS00028">
    <property type="entry name" value="ZINC_FINGER_C2H2_1"/>
    <property type="match status" value="8"/>
</dbReference>
<feature type="compositionally biased region" description="Low complexity" evidence="6">
    <location>
        <begin position="567"/>
        <end position="579"/>
    </location>
</feature>
<gene>
    <name evidence="8" type="ORF">Anas_03708</name>
</gene>
<keyword evidence="1" id="KW-0479">Metal-binding</keyword>
<evidence type="ECO:0000313" key="9">
    <source>
        <dbReference type="Proteomes" id="UP000326759"/>
    </source>
</evidence>
<feature type="domain" description="C2H2-type" evidence="7">
    <location>
        <begin position="591"/>
        <end position="618"/>
    </location>
</feature>
<dbReference type="SMART" id="SM00355">
    <property type="entry name" value="ZnF_C2H2"/>
    <property type="match status" value="16"/>
</dbReference>
<evidence type="ECO:0000256" key="3">
    <source>
        <dbReference type="ARBA" id="ARBA00022771"/>
    </source>
</evidence>
<accession>A0A5N5T708</accession>
<dbReference type="Gene3D" id="3.30.160.60">
    <property type="entry name" value="Classic Zinc Finger"/>
    <property type="match status" value="6"/>
</dbReference>
<dbReference type="OrthoDB" id="6417347at2759"/>
<feature type="region of interest" description="Disordered" evidence="6">
    <location>
        <begin position="1090"/>
        <end position="1235"/>
    </location>
</feature>
<evidence type="ECO:0000256" key="5">
    <source>
        <dbReference type="PROSITE-ProRule" id="PRU00042"/>
    </source>
</evidence>
<feature type="compositionally biased region" description="Low complexity" evidence="6">
    <location>
        <begin position="275"/>
        <end position="304"/>
    </location>
</feature>
<feature type="compositionally biased region" description="Basic and acidic residues" evidence="6">
    <location>
        <begin position="1135"/>
        <end position="1144"/>
    </location>
</feature>
<dbReference type="AlphaFoldDB" id="A0A5N5T708"/>
<feature type="compositionally biased region" description="Polar residues" evidence="6">
    <location>
        <begin position="547"/>
        <end position="556"/>
    </location>
</feature>
<feature type="region of interest" description="Disordered" evidence="6">
    <location>
        <begin position="542"/>
        <end position="592"/>
    </location>
</feature>
<dbReference type="PROSITE" id="PS50157">
    <property type="entry name" value="ZINC_FINGER_C2H2_2"/>
    <property type="match status" value="4"/>
</dbReference>
<evidence type="ECO:0000259" key="7">
    <source>
        <dbReference type="PROSITE" id="PS50157"/>
    </source>
</evidence>
<evidence type="ECO:0000256" key="1">
    <source>
        <dbReference type="ARBA" id="ARBA00022723"/>
    </source>
</evidence>
<dbReference type="PANTHER" id="PTHR24379">
    <property type="entry name" value="KRAB AND ZINC FINGER DOMAIN-CONTAINING"/>
    <property type="match status" value="1"/>
</dbReference>
<protein>
    <submittedName>
        <fullName evidence="8">Zinc finger protein 64-like protein</fullName>
    </submittedName>
</protein>